<sequence length="302" mass="31410">MTGFARRVIGDWGSTRLRLFLVEHGEIAARLDGPGVTQLGEPAERVLARMLSVWLAKGPIDAITLCGMVGSPAGLAVAPYAPCPVDAEGWHRARTRLRVLGLDVEILPGLSLRTADGVPEVMRGEETQVFGAMALDPALRGGSHLFALPGTHGKWVSTSDGVITGFRTAPTGEVYAAITGHTSLTGPETPGQGSFEDGFARGLSRSSEALPGALFEARAARLLDSRSKEWAKGYLSGLLIGAEVSQFGSAPQTIPLIGDPSLTALYAAALAHHGGSSQVVDGEAAVIAGLVHAITLAESRHP</sequence>
<keyword evidence="1" id="KW-0808">Transferase</keyword>
<dbReference type="AlphaFoldDB" id="A0A7W7ADA1"/>
<dbReference type="OrthoDB" id="256574at2"/>
<dbReference type="Proteomes" id="UP000538566">
    <property type="component" value="Unassembled WGS sequence"/>
</dbReference>
<dbReference type="EMBL" id="JACHOA010000006">
    <property type="protein sequence ID" value="MBB4614903.1"/>
    <property type="molecule type" value="Genomic_DNA"/>
</dbReference>
<accession>A0A7W7ADA1</accession>
<dbReference type="RefSeq" id="WP_144906079.1">
    <property type="nucleotide sequence ID" value="NZ_JACHOA010000006.1"/>
</dbReference>
<dbReference type="Gene3D" id="3.30.420.300">
    <property type="entry name" value="2-keto-3-deoxy-galactonokinase, substrate binding domain"/>
    <property type="match status" value="1"/>
</dbReference>
<evidence type="ECO:0000313" key="2">
    <source>
        <dbReference type="Proteomes" id="UP000538566"/>
    </source>
</evidence>
<dbReference type="GO" id="GO:0008671">
    <property type="term" value="F:2-dehydro-3-deoxygalactonokinase activity"/>
    <property type="evidence" value="ECO:0007669"/>
    <property type="project" value="UniProtKB-EC"/>
</dbReference>
<dbReference type="Pfam" id="PF05035">
    <property type="entry name" value="DGOK"/>
    <property type="match status" value="1"/>
</dbReference>
<dbReference type="InterPro" id="IPR007729">
    <property type="entry name" value="DGOK"/>
</dbReference>
<proteinExistence type="predicted"/>
<evidence type="ECO:0000313" key="1">
    <source>
        <dbReference type="EMBL" id="MBB4614903.1"/>
    </source>
</evidence>
<name>A0A7W7ADA1_9SPHN</name>
<reference evidence="1 2" key="1">
    <citation type="submission" date="2020-08" db="EMBL/GenBank/DDBJ databases">
        <title>Genomic Encyclopedia of Type Strains, Phase IV (KMG-IV): sequencing the most valuable type-strain genomes for metagenomic binning, comparative biology and taxonomic classification.</title>
        <authorList>
            <person name="Goeker M."/>
        </authorList>
    </citation>
    <scope>NUCLEOTIDE SEQUENCE [LARGE SCALE GENOMIC DNA]</scope>
    <source>
        <strain evidence="1 2">DSM 17507</strain>
    </source>
</reference>
<dbReference type="EC" id="2.7.1.58" evidence="1"/>
<protein>
    <submittedName>
        <fullName evidence="1">2-dehydro-3-deoxygalactonokinase</fullName>
        <ecNumber evidence="1">2.7.1.58</ecNumber>
    </submittedName>
</protein>
<dbReference type="InterPro" id="IPR042257">
    <property type="entry name" value="DGOK_C"/>
</dbReference>
<gene>
    <name evidence="1" type="ORF">GGR37_003193</name>
</gene>
<dbReference type="GO" id="GO:0034194">
    <property type="term" value="P:D-galactonate catabolic process"/>
    <property type="evidence" value="ECO:0007669"/>
    <property type="project" value="InterPro"/>
</dbReference>
<organism evidence="1 2">
    <name type="scientific">Novosphingobium taihuense</name>
    <dbReference type="NCBI Taxonomy" id="260085"/>
    <lineage>
        <taxon>Bacteria</taxon>
        <taxon>Pseudomonadati</taxon>
        <taxon>Pseudomonadota</taxon>
        <taxon>Alphaproteobacteria</taxon>
        <taxon>Sphingomonadales</taxon>
        <taxon>Sphingomonadaceae</taxon>
        <taxon>Novosphingobium</taxon>
    </lineage>
</organism>
<dbReference type="Gene3D" id="3.30.420.310">
    <property type="entry name" value="2-keto-3-deoxy-galactonokinase, C-terminal domain"/>
    <property type="match status" value="1"/>
</dbReference>
<dbReference type="InterPro" id="IPR042258">
    <property type="entry name" value="DGOK_N"/>
</dbReference>
<comment type="caution">
    <text evidence="1">The sequence shown here is derived from an EMBL/GenBank/DDBJ whole genome shotgun (WGS) entry which is preliminary data.</text>
</comment>
<keyword evidence="2" id="KW-1185">Reference proteome</keyword>
<keyword evidence="1" id="KW-0418">Kinase</keyword>